<sequence length="849" mass="95486">MDGIPMDNLSSNPAGVVTQSPAPAPTILELDEAPLVDVPSTPKRTGLKVQCVYYMRVFLQFMCSYVGLTAILAGYLVFGAFVFQAIEAPVETRMRKEMHADKKFFFMKMYDAVSGMKRENWTQQALQELNLLQKDFIHFYNYDLEVDGEHVQKWSFVGSMLFSLTVISTIGYGHIAPVTIPGQIFCILYAMGGIPLMLLVLTNVGRVLANVARLLYIMYTSRLCQRVRMRCRQRRSRKRARKMARRRAMARKDSSRSTRSNRNRSNKGKKSRPVKKTPSQATIRVDTEPYREGRPMSVNMELIRSEPPLPPSYAESNEMEDKISDTRENAEMFSEEANKPNMSEAPGPVHFSISPTESLPEVFPLGAPLKQPIAGKAPKADMDDDFDDLSDLDEPEPEEEPTKQNDKQSMEFGTKPAQNNKSDCKGSISSTPLLQPLQREATCTNKGPASSEVDCAITIEESGDHHEEKRLGRASSSIALGELCEKRLPPRQFSCIELRQIEERRSISFNMEGIAEEEDNSPKENDVFLSKESQSVDDLNAEVIGSASDLNKRKNSRGKGKTKKKTKSKLKKDGEKTSKSRSSKHRKNAELRVVERRKGTPKKLRTKRPVMSPPTLRSLHSKQLKILDKATAVRLATYDKDFGNSREDLTTLIPALKHEKVRLLCEYDRGVIRDRVHNPRGQRRRRMAASESGSTRSRSSRGARRRRRKGRESGSTTPVGSDRTSTFDSDTESTDTDDPGADPLQQAEIPIGPVLAFFFSYVALGAVTFFFIMDKWNLFQSFYFCFITLTTIGFGDYVPDDKLSSLLACCLYTLVGMAVTSMCIALIMKKFVVTVKHIGRRVGIVGEDD</sequence>
<feature type="compositionally biased region" description="Basic residues" evidence="9">
    <location>
        <begin position="678"/>
        <end position="687"/>
    </location>
</feature>
<feature type="compositionally biased region" description="Basic residues" evidence="9">
    <location>
        <begin position="259"/>
        <end position="275"/>
    </location>
</feature>
<dbReference type="GO" id="GO:0005886">
    <property type="term" value="C:plasma membrane"/>
    <property type="evidence" value="ECO:0007669"/>
    <property type="project" value="TreeGrafter"/>
</dbReference>
<feature type="region of interest" description="Disordered" evidence="9">
    <location>
        <begin position="539"/>
        <end position="615"/>
    </location>
</feature>
<feature type="region of interest" description="Disordered" evidence="9">
    <location>
        <begin position="676"/>
        <end position="743"/>
    </location>
</feature>
<feature type="compositionally biased region" description="Acidic residues" evidence="9">
    <location>
        <begin position="729"/>
        <end position="740"/>
    </location>
</feature>
<keyword evidence="12" id="KW-1185">Reference proteome</keyword>
<keyword evidence="4 10" id="KW-1133">Transmembrane helix</keyword>
<feature type="transmembrane region" description="Helical" evidence="10">
    <location>
        <begin position="805"/>
        <end position="828"/>
    </location>
</feature>
<dbReference type="PANTHER" id="PTHR11003:SF330">
    <property type="entry name" value="POTASSIUM CHANNEL DOMAIN-CONTAINING PROTEIN"/>
    <property type="match status" value="1"/>
</dbReference>
<feature type="transmembrane region" description="Helical" evidence="10">
    <location>
        <begin position="754"/>
        <end position="772"/>
    </location>
</feature>
<dbReference type="Gene3D" id="1.10.287.70">
    <property type="match status" value="2"/>
</dbReference>
<dbReference type="RefSeq" id="XP_022112185.1">
    <property type="nucleotide sequence ID" value="XM_022256493.1"/>
</dbReference>
<feature type="compositionally biased region" description="Low complexity" evidence="9">
    <location>
        <begin position="713"/>
        <end position="728"/>
    </location>
</feature>
<evidence type="ECO:0000313" key="12">
    <source>
        <dbReference type="Proteomes" id="UP000694845"/>
    </source>
</evidence>
<evidence type="ECO:0000256" key="5">
    <source>
        <dbReference type="ARBA" id="ARBA00023065"/>
    </source>
</evidence>
<keyword evidence="3 8" id="KW-0812">Transmembrane</keyword>
<keyword evidence="2 8" id="KW-0813">Transport</keyword>
<feature type="compositionally biased region" description="Basic and acidic residues" evidence="9">
    <location>
        <begin position="400"/>
        <end position="409"/>
    </location>
</feature>
<comment type="subcellular location">
    <subcellularLocation>
        <location evidence="1">Membrane</location>
        <topology evidence="1">Multi-pass membrane protein</topology>
    </subcellularLocation>
</comment>
<comment type="similarity">
    <text evidence="8">Belongs to the two pore domain potassium channel (TC 1.A.1.8) family.</text>
</comment>
<keyword evidence="5 8" id="KW-0406">Ion transport</keyword>
<evidence type="ECO:0000256" key="10">
    <source>
        <dbReference type="SAM" id="Phobius"/>
    </source>
</evidence>
<dbReference type="KEGG" id="aplc:110991222"/>
<reference evidence="13" key="1">
    <citation type="submission" date="2025-08" db="UniProtKB">
        <authorList>
            <consortium name="RefSeq"/>
        </authorList>
    </citation>
    <scope>IDENTIFICATION</scope>
</reference>
<keyword evidence="6 10" id="KW-0472">Membrane</keyword>
<feature type="region of interest" description="Disordered" evidence="9">
    <location>
        <begin position="373"/>
        <end position="451"/>
    </location>
</feature>
<dbReference type="InterPro" id="IPR003280">
    <property type="entry name" value="2pore_dom_K_chnl"/>
</dbReference>
<feature type="transmembrane region" description="Helical" evidence="10">
    <location>
        <begin position="65"/>
        <end position="86"/>
    </location>
</feature>
<dbReference type="GO" id="GO:0015271">
    <property type="term" value="F:outward rectifier potassium channel activity"/>
    <property type="evidence" value="ECO:0007669"/>
    <property type="project" value="TreeGrafter"/>
</dbReference>
<dbReference type="GO" id="GO:0030322">
    <property type="term" value="P:stabilization of membrane potential"/>
    <property type="evidence" value="ECO:0007669"/>
    <property type="project" value="TreeGrafter"/>
</dbReference>
<feature type="compositionally biased region" description="Acidic residues" evidence="9">
    <location>
        <begin position="382"/>
        <end position="399"/>
    </location>
</feature>
<feature type="region of interest" description="Disordered" evidence="9">
    <location>
        <begin position="230"/>
        <end position="298"/>
    </location>
</feature>
<evidence type="ECO:0000256" key="1">
    <source>
        <dbReference type="ARBA" id="ARBA00004141"/>
    </source>
</evidence>
<dbReference type="InterPro" id="IPR013099">
    <property type="entry name" value="K_chnl_dom"/>
</dbReference>
<dbReference type="Pfam" id="PF07885">
    <property type="entry name" value="Ion_trans_2"/>
    <property type="match status" value="2"/>
</dbReference>
<dbReference type="AlphaFoldDB" id="A0A8B8A5J0"/>
<dbReference type="PRINTS" id="PR01333">
    <property type="entry name" value="2POREKCHANEL"/>
</dbReference>
<evidence type="ECO:0000256" key="6">
    <source>
        <dbReference type="ARBA" id="ARBA00023136"/>
    </source>
</evidence>
<evidence type="ECO:0000256" key="7">
    <source>
        <dbReference type="ARBA" id="ARBA00023303"/>
    </source>
</evidence>
<dbReference type="SUPFAM" id="SSF81324">
    <property type="entry name" value="Voltage-gated potassium channels"/>
    <property type="match status" value="2"/>
</dbReference>
<feature type="transmembrane region" description="Helical" evidence="10">
    <location>
        <begin position="154"/>
        <end position="172"/>
    </location>
</feature>
<evidence type="ECO:0000256" key="2">
    <source>
        <dbReference type="ARBA" id="ARBA00022448"/>
    </source>
</evidence>
<evidence type="ECO:0000256" key="3">
    <source>
        <dbReference type="ARBA" id="ARBA00022692"/>
    </source>
</evidence>
<feature type="compositionally biased region" description="Basic and acidic residues" evidence="9">
    <location>
        <begin position="285"/>
        <end position="294"/>
    </location>
</feature>
<feature type="compositionally biased region" description="Basic residues" evidence="9">
    <location>
        <begin position="230"/>
        <end position="249"/>
    </location>
</feature>
<evidence type="ECO:0000259" key="11">
    <source>
        <dbReference type="Pfam" id="PF07885"/>
    </source>
</evidence>
<feature type="transmembrane region" description="Helical" evidence="10">
    <location>
        <begin position="184"/>
        <end position="201"/>
    </location>
</feature>
<feature type="domain" description="Potassium channel" evidence="11">
    <location>
        <begin position="142"/>
        <end position="209"/>
    </location>
</feature>
<feature type="transmembrane region" description="Helical" evidence="10">
    <location>
        <begin position="778"/>
        <end position="798"/>
    </location>
</feature>
<feature type="domain" description="Potassium channel" evidence="11">
    <location>
        <begin position="759"/>
        <end position="831"/>
    </location>
</feature>
<evidence type="ECO:0000313" key="13">
    <source>
        <dbReference type="RefSeq" id="XP_022112185.1"/>
    </source>
</evidence>
<dbReference type="Proteomes" id="UP000694845">
    <property type="component" value="Unplaced"/>
</dbReference>
<name>A0A8B8A5J0_ACAPL</name>
<dbReference type="PANTHER" id="PTHR11003">
    <property type="entry name" value="POTASSIUM CHANNEL, SUBFAMILY K"/>
    <property type="match status" value="1"/>
</dbReference>
<proteinExistence type="inferred from homology"/>
<gene>
    <name evidence="13" type="primary">LOC110991222</name>
</gene>
<evidence type="ECO:0000256" key="8">
    <source>
        <dbReference type="RuleBase" id="RU003857"/>
    </source>
</evidence>
<accession>A0A8B8A5J0</accession>
<dbReference type="GeneID" id="110991222"/>
<feature type="compositionally biased region" description="Basic residues" evidence="9">
    <location>
        <begin position="553"/>
        <end position="570"/>
    </location>
</feature>
<feature type="compositionally biased region" description="Basic residues" evidence="9">
    <location>
        <begin position="698"/>
        <end position="710"/>
    </location>
</feature>
<evidence type="ECO:0000256" key="9">
    <source>
        <dbReference type="SAM" id="MobiDB-lite"/>
    </source>
</evidence>
<dbReference type="OrthoDB" id="10048772at2759"/>
<evidence type="ECO:0000256" key="4">
    <source>
        <dbReference type="ARBA" id="ARBA00022989"/>
    </source>
</evidence>
<dbReference type="GO" id="GO:0022841">
    <property type="term" value="F:potassium ion leak channel activity"/>
    <property type="evidence" value="ECO:0007669"/>
    <property type="project" value="TreeGrafter"/>
</dbReference>
<protein>
    <submittedName>
        <fullName evidence="13">Uncharacterized protein LOC110991222</fullName>
    </submittedName>
</protein>
<organism evidence="12 13">
    <name type="scientific">Acanthaster planci</name>
    <name type="common">Crown-of-thorns starfish</name>
    <dbReference type="NCBI Taxonomy" id="133434"/>
    <lineage>
        <taxon>Eukaryota</taxon>
        <taxon>Metazoa</taxon>
        <taxon>Echinodermata</taxon>
        <taxon>Eleutherozoa</taxon>
        <taxon>Asterozoa</taxon>
        <taxon>Asteroidea</taxon>
        <taxon>Valvatacea</taxon>
        <taxon>Valvatida</taxon>
        <taxon>Acanthasteridae</taxon>
        <taxon>Acanthaster</taxon>
    </lineage>
</organism>
<dbReference type="OMA" id="VKHIGRR"/>
<feature type="compositionally biased region" description="Polar residues" evidence="9">
    <location>
        <begin position="416"/>
        <end position="433"/>
    </location>
</feature>
<keyword evidence="7 8" id="KW-0407">Ion channel</keyword>
<feature type="compositionally biased region" description="Basic residues" evidence="9">
    <location>
        <begin position="599"/>
        <end position="608"/>
    </location>
</feature>
<feature type="compositionally biased region" description="Basic and acidic residues" evidence="9">
    <location>
        <begin position="588"/>
        <end position="598"/>
    </location>
</feature>